<evidence type="ECO:0000313" key="14">
    <source>
        <dbReference type="EMBL" id="RMX82949.1"/>
    </source>
</evidence>
<organism evidence="14 21">
    <name type="scientific">Hortaea werneckii</name>
    <name type="common">Black yeast</name>
    <name type="synonym">Cladosporium werneckii</name>
    <dbReference type="NCBI Taxonomy" id="91943"/>
    <lineage>
        <taxon>Eukaryota</taxon>
        <taxon>Fungi</taxon>
        <taxon>Dikarya</taxon>
        <taxon>Ascomycota</taxon>
        <taxon>Pezizomycotina</taxon>
        <taxon>Dothideomycetes</taxon>
        <taxon>Dothideomycetidae</taxon>
        <taxon>Mycosphaerellales</taxon>
        <taxon>Teratosphaeriaceae</taxon>
        <taxon>Hortaea</taxon>
    </lineage>
</organism>
<dbReference type="AlphaFoldDB" id="A0A3M6WWZ4"/>
<evidence type="ECO:0000313" key="18">
    <source>
        <dbReference type="Proteomes" id="UP000271337"/>
    </source>
</evidence>
<evidence type="ECO:0000313" key="16">
    <source>
        <dbReference type="EMBL" id="RMY13638.1"/>
    </source>
</evidence>
<evidence type="ECO:0000256" key="7">
    <source>
        <dbReference type="ARBA" id="ARBA00022763"/>
    </source>
</evidence>
<dbReference type="SUPFAM" id="SSF46767">
    <property type="entry name" value="Methylated DNA-protein cysteine methyltransferase, C-terminal domain"/>
    <property type="match status" value="1"/>
</dbReference>
<dbReference type="EMBL" id="QWIM01002322">
    <property type="protein sequence ID" value="RMY15225.1"/>
    <property type="molecule type" value="Genomic_DNA"/>
</dbReference>
<evidence type="ECO:0000259" key="13">
    <source>
        <dbReference type="Pfam" id="PF01035"/>
    </source>
</evidence>
<dbReference type="EC" id="2.1.1.63" evidence="3"/>
<evidence type="ECO:0000256" key="12">
    <source>
        <dbReference type="SAM" id="MobiDB-lite"/>
    </source>
</evidence>
<dbReference type="OrthoDB" id="1907495at2759"/>
<dbReference type="InterPro" id="IPR001497">
    <property type="entry name" value="MethylDNA_cys_MeTrfase_AS"/>
</dbReference>
<keyword evidence="8" id="KW-0234">DNA repair</keyword>
<dbReference type="PANTHER" id="PTHR10815:SF13">
    <property type="entry name" value="METHYLATED-DNA--PROTEIN-CYSTEINE METHYLTRANSFERASE"/>
    <property type="match status" value="1"/>
</dbReference>
<evidence type="ECO:0000256" key="9">
    <source>
        <dbReference type="ARBA" id="ARBA00030795"/>
    </source>
</evidence>
<evidence type="ECO:0000256" key="5">
    <source>
        <dbReference type="ARBA" id="ARBA00022603"/>
    </source>
</evidence>
<sequence>MTENSSQDIERLRERWNELYKQRLPALAKARDPVQTTWPVFLDHCFARIVLDNAIGKDKPWTEIIKQPAVKNMSEDQLKTAIDLAERLASGKADLVALDERSLELRGKRSKKRRGEDNNPRSSPKKRKPDTGTISSYFLPSPSSPPKSSNSESKPQQALTTPNPPNPKDSEPSSSSSTEEQINMHPHLHRIATSTTLTPFRKQTLSLLCQIPRGQYTTYAALADYISRASHKTCARAVGNAMRNNPFAPDVPCHRVLAADGSLGGFGGEWGREGKFADEKVRLLREEGVGFDGKGRVRGRAFRGFEG</sequence>
<dbReference type="PROSITE" id="PS00374">
    <property type="entry name" value="MGMT"/>
    <property type="match status" value="1"/>
</dbReference>
<dbReference type="Proteomes" id="UP000271337">
    <property type="component" value="Unassembled WGS sequence"/>
</dbReference>
<gene>
    <name evidence="17" type="ORF">D0866_13836</name>
    <name evidence="16" type="ORF">D0867_07398</name>
    <name evidence="14" type="ORF">D0868_15740</name>
    <name evidence="15" type="ORF">D0869_00256</name>
</gene>
<feature type="compositionally biased region" description="Low complexity" evidence="12">
    <location>
        <begin position="135"/>
        <end position="155"/>
    </location>
</feature>
<keyword evidence="7" id="KW-0227">DNA damage</keyword>
<comment type="catalytic activity">
    <reaction evidence="1">
        <text>a 4-O-methyl-thymidine in DNA + L-cysteinyl-[protein] = a thymidine in DNA + S-methyl-L-cysteinyl-[protein]</text>
        <dbReference type="Rhea" id="RHEA:53428"/>
        <dbReference type="Rhea" id="RHEA-COMP:10131"/>
        <dbReference type="Rhea" id="RHEA-COMP:10132"/>
        <dbReference type="Rhea" id="RHEA-COMP:13555"/>
        <dbReference type="Rhea" id="RHEA-COMP:13556"/>
        <dbReference type="ChEBI" id="CHEBI:29950"/>
        <dbReference type="ChEBI" id="CHEBI:82612"/>
        <dbReference type="ChEBI" id="CHEBI:137386"/>
        <dbReference type="ChEBI" id="CHEBI:137387"/>
        <dbReference type="EC" id="2.1.1.63"/>
    </reaction>
</comment>
<evidence type="ECO:0000256" key="4">
    <source>
        <dbReference type="ARBA" id="ARBA00015377"/>
    </source>
</evidence>
<evidence type="ECO:0000256" key="2">
    <source>
        <dbReference type="ARBA" id="ARBA00008711"/>
    </source>
</evidence>
<dbReference type="Proteomes" id="UP000282582">
    <property type="component" value="Unassembled WGS sequence"/>
</dbReference>
<dbReference type="CDD" id="cd06445">
    <property type="entry name" value="ATase"/>
    <property type="match status" value="1"/>
</dbReference>
<comment type="catalytic activity">
    <reaction evidence="11">
        <text>a 6-O-methyl-2'-deoxyguanosine in DNA + L-cysteinyl-[protein] = S-methyl-L-cysteinyl-[protein] + a 2'-deoxyguanosine in DNA</text>
        <dbReference type="Rhea" id="RHEA:24000"/>
        <dbReference type="Rhea" id="RHEA-COMP:10131"/>
        <dbReference type="Rhea" id="RHEA-COMP:10132"/>
        <dbReference type="Rhea" id="RHEA-COMP:11367"/>
        <dbReference type="Rhea" id="RHEA-COMP:11368"/>
        <dbReference type="ChEBI" id="CHEBI:29950"/>
        <dbReference type="ChEBI" id="CHEBI:82612"/>
        <dbReference type="ChEBI" id="CHEBI:85445"/>
        <dbReference type="ChEBI" id="CHEBI:85448"/>
        <dbReference type="EC" id="2.1.1.63"/>
    </reaction>
</comment>
<dbReference type="Proteomes" id="UP000281245">
    <property type="component" value="Unassembled WGS sequence"/>
</dbReference>
<evidence type="ECO:0000256" key="6">
    <source>
        <dbReference type="ARBA" id="ARBA00022679"/>
    </source>
</evidence>
<accession>A0A3M6WWZ4</accession>
<dbReference type="Pfam" id="PF01035">
    <property type="entry name" value="DNA_binding_1"/>
    <property type="match status" value="1"/>
</dbReference>
<protein>
    <recommendedName>
        <fullName evidence="4">Methylated-DNA--protein-cysteine methyltransferase</fullName>
        <ecNumber evidence="3">2.1.1.63</ecNumber>
    </recommendedName>
    <alternativeName>
        <fullName evidence="9">6-O-methylguanine-DNA methyltransferase</fullName>
    </alternativeName>
    <alternativeName>
        <fullName evidence="10">O-6-methylguanine-DNA-alkyltransferase</fullName>
    </alternativeName>
</protein>
<dbReference type="PANTHER" id="PTHR10815">
    <property type="entry name" value="METHYLATED-DNA--PROTEIN-CYSTEINE METHYLTRANSFERASE"/>
    <property type="match status" value="1"/>
</dbReference>
<dbReference type="InterPro" id="IPR014048">
    <property type="entry name" value="MethylDNA_cys_MeTrfase_DNA-bd"/>
</dbReference>
<dbReference type="NCBIfam" id="TIGR00589">
    <property type="entry name" value="ogt"/>
    <property type="match status" value="1"/>
</dbReference>
<dbReference type="GO" id="GO:0032259">
    <property type="term" value="P:methylation"/>
    <property type="evidence" value="ECO:0007669"/>
    <property type="project" value="UniProtKB-KW"/>
</dbReference>
<evidence type="ECO:0000256" key="1">
    <source>
        <dbReference type="ARBA" id="ARBA00001286"/>
    </source>
</evidence>
<name>A0A3M6WWZ4_HORWE</name>
<keyword evidence="6" id="KW-0808">Transferase</keyword>
<evidence type="ECO:0000313" key="21">
    <source>
        <dbReference type="Proteomes" id="UP000282582"/>
    </source>
</evidence>
<dbReference type="GO" id="GO:0006281">
    <property type="term" value="P:DNA repair"/>
    <property type="evidence" value="ECO:0007669"/>
    <property type="project" value="UniProtKB-KW"/>
</dbReference>
<dbReference type="EMBL" id="QWIK01002793">
    <property type="protein sequence ID" value="RMX82949.1"/>
    <property type="molecule type" value="Genomic_DNA"/>
</dbReference>
<feature type="domain" description="Methylated-DNA-[protein]-cysteine S-methyltransferase DNA binding" evidence="13">
    <location>
        <begin position="199"/>
        <end position="289"/>
    </location>
</feature>
<comment type="caution">
    <text evidence="14">The sequence shown here is derived from an EMBL/GenBank/DDBJ whole genome shotgun (WGS) entry which is preliminary data.</text>
</comment>
<comment type="similarity">
    <text evidence="2">Belongs to the MGMT family.</text>
</comment>
<dbReference type="EMBL" id="QWIL01000768">
    <property type="protein sequence ID" value="RMY13638.1"/>
    <property type="molecule type" value="Genomic_DNA"/>
</dbReference>
<evidence type="ECO:0000313" key="17">
    <source>
        <dbReference type="EMBL" id="RMY15225.1"/>
    </source>
</evidence>
<dbReference type="Proteomes" id="UP000276864">
    <property type="component" value="Unassembled WGS sequence"/>
</dbReference>
<keyword evidence="5" id="KW-0489">Methyltransferase</keyword>
<evidence type="ECO:0000313" key="20">
    <source>
        <dbReference type="Proteomes" id="UP000281245"/>
    </source>
</evidence>
<proteinExistence type="inferred from homology"/>
<dbReference type="GO" id="GO:0003908">
    <property type="term" value="F:methylated-DNA-[protein]-cysteine S-methyltransferase activity"/>
    <property type="evidence" value="ECO:0007669"/>
    <property type="project" value="UniProtKB-EC"/>
</dbReference>
<dbReference type="InterPro" id="IPR036217">
    <property type="entry name" value="MethylDNA_cys_MeTrfase_DNAb"/>
</dbReference>
<evidence type="ECO:0000256" key="10">
    <source>
        <dbReference type="ARBA" id="ARBA00031621"/>
    </source>
</evidence>
<evidence type="ECO:0000256" key="3">
    <source>
        <dbReference type="ARBA" id="ARBA00011918"/>
    </source>
</evidence>
<dbReference type="InterPro" id="IPR036388">
    <property type="entry name" value="WH-like_DNA-bd_sf"/>
</dbReference>
<evidence type="ECO:0000313" key="19">
    <source>
        <dbReference type="Proteomes" id="UP000276864"/>
    </source>
</evidence>
<dbReference type="EMBL" id="QWIJ01000006">
    <property type="protein sequence ID" value="RMX90253.1"/>
    <property type="molecule type" value="Genomic_DNA"/>
</dbReference>
<feature type="region of interest" description="Disordered" evidence="12">
    <location>
        <begin position="106"/>
        <end position="182"/>
    </location>
</feature>
<dbReference type="Gene3D" id="1.10.10.10">
    <property type="entry name" value="Winged helix-like DNA-binding domain superfamily/Winged helix DNA-binding domain"/>
    <property type="match status" value="1"/>
</dbReference>
<evidence type="ECO:0000256" key="8">
    <source>
        <dbReference type="ARBA" id="ARBA00023204"/>
    </source>
</evidence>
<evidence type="ECO:0000313" key="15">
    <source>
        <dbReference type="EMBL" id="RMX90253.1"/>
    </source>
</evidence>
<reference evidence="18 19" key="1">
    <citation type="journal article" date="2018" name="BMC Genomics">
        <title>Genomic evidence for intraspecific hybridization in a clonal and extremely halotolerant yeast.</title>
        <authorList>
            <person name="Gostincar C."/>
            <person name="Stajich J.E."/>
            <person name="Zupancic J."/>
            <person name="Zalar P."/>
            <person name="Gunde-Cimerman N."/>
        </authorList>
    </citation>
    <scope>NUCLEOTIDE SEQUENCE [LARGE SCALE GENOMIC DNA]</scope>
    <source>
        <strain evidence="17 19">EXF-6651</strain>
        <strain evidence="14 21">EXF-6654</strain>
        <strain evidence="15 20">EXF-6656</strain>
        <strain evidence="16 18">EXF-6669</strain>
    </source>
</reference>
<evidence type="ECO:0000256" key="11">
    <source>
        <dbReference type="ARBA" id="ARBA00049348"/>
    </source>
</evidence>